<sequence>MIKRLWQWLVRLIWRIVPPFLKPKQYRRRQKRLSDADYHQLFRQLVIGVNQGWNREQILQHLGYQSSDRAFKVWLYEYGQQLRQLPEADHQFAWQLLQMSGVGCGELGEIAAEIGKDLLAKSAGKGEAYREETGDTDHSETGESDAAETWFNQGKQQLADQDFLGAIASFDAAIQHQPDYAEAWNNRGLALGKLGDDQSAITSYEKAIQLKPDYQLAWYNWGVAMDKLREKESAISPIESSPDIKGMRDIDVN</sequence>
<dbReference type="PANTHER" id="PTHR44858">
    <property type="entry name" value="TETRATRICOPEPTIDE REPEAT PROTEIN 6"/>
    <property type="match status" value="1"/>
</dbReference>
<dbReference type="SUPFAM" id="SSF48452">
    <property type="entry name" value="TPR-like"/>
    <property type="match status" value="1"/>
</dbReference>
<dbReference type="Proteomes" id="UP000003835">
    <property type="component" value="Unassembled WGS sequence"/>
</dbReference>
<keyword evidence="6" id="KW-1185">Reference proteome</keyword>
<protein>
    <submittedName>
        <fullName evidence="5">Tetratricopeptide repeat domain protein</fullName>
    </submittedName>
</protein>
<reference evidence="5 6" key="1">
    <citation type="submission" date="2008-07" db="EMBL/GenBank/DDBJ databases">
        <authorList>
            <person name="Tandeau de Marsac N."/>
            <person name="Ferriera S."/>
            <person name="Johnson J."/>
            <person name="Kravitz S."/>
            <person name="Beeson K."/>
            <person name="Sutton G."/>
            <person name="Rogers Y.-H."/>
            <person name="Friedman R."/>
            <person name="Frazier M."/>
            <person name="Venter J.C."/>
        </authorList>
    </citation>
    <scope>NUCLEOTIDE SEQUENCE [LARGE SCALE GENOMIC DNA]</scope>
    <source>
        <strain evidence="5 6">PCC 7420</strain>
    </source>
</reference>
<dbReference type="PROSITE" id="PS50005">
    <property type="entry name" value="TPR"/>
    <property type="match status" value="2"/>
</dbReference>
<keyword evidence="2 3" id="KW-0802">TPR repeat</keyword>
<dbReference type="InterPro" id="IPR050498">
    <property type="entry name" value="Ycf3"/>
</dbReference>
<dbReference type="InterPro" id="IPR019734">
    <property type="entry name" value="TPR_rpt"/>
</dbReference>
<dbReference type="HOGENOM" id="CLU_1097146_0_0_3"/>
<feature type="repeat" description="TPR" evidence="3">
    <location>
        <begin position="147"/>
        <end position="180"/>
    </location>
</feature>
<dbReference type="OrthoDB" id="561288at2"/>
<dbReference type="GO" id="GO:0046813">
    <property type="term" value="P:receptor-mediated virion attachment to host cell"/>
    <property type="evidence" value="ECO:0007669"/>
    <property type="project" value="TreeGrafter"/>
</dbReference>
<dbReference type="Pfam" id="PF00515">
    <property type="entry name" value="TPR_1"/>
    <property type="match status" value="1"/>
</dbReference>
<accession>B4VLK4</accession>
<dbReference type="Gene3D" id="1.25.40.10">
    <property type="entry name" value="Tetratricopeptide repeat domain"/>
    <property type="match status" value="1"/>
</dbReference>
<feature type="repeat" description="TPR" evidence="3">
    <location>
        <begin position="181"/>
        <end position="214"/>
    </location>
</feature>
<evidence type="ECO:0000256" key="2">
    <source>
        <dbReference type="ARBA" id="ARBA00022803"/>
    </source>
</evidence>
<keyword evidence="1" id="KW-0677">Repeat</keyword>
<evidence type="ECO:0000313" key="6">
    <source>
        <dbReference type="Proteomes" id="UP000003835"/>
    </source>
</evidence>
<organism evidence="5 6">
    <name type="scientific">Coleofasciculus chthonoplastes PCC 7420</name>
    <dbReference type="NCBI Taxonomy" id="118168"/>
    <lineage>
        <taxon>Bacteria</taxon>
        <taxon>Bacillati</taxon>
        <taxon>Cyanobacteriota</taxon>
        <taxon>Cyanophyceae</taxon>
        <taxon>Coleofasciculales</taxon>
        <taxon>Coleofasciculaceae</taxon>
        <taxon>Coleofasciculus</taxon>
    </lineage>
</organism>
<proteinExistence type="predicted"/>
<evidence type="ECO:0000256" key="1">
    <source>
        <dbReference type="ARBA" id="ARBA00022737"/>
    </source>
</evidence>
<dbReference type="SMART" id="SM00028">
    <property type="entry name" value="TPR"/>
    <property type="match status" value="2"/>
</dbReference>
<dbReference type="PROSITE" id="PS50293">
    <property type="entry name" value="TPR_REGION"/>
    <property type="match status" value="1"/>
</dbReference>
<gene>
    <name evidence="5" type="ORF">MC7420_396</name>
</gene>
<feature type="region of interest" description="Disordered" evidence="4">
    <location>
        <begin position="234"/>
        <end position="253"/>
    </location>
</feature>
<dbReference type="InterPro" id="IPR011990">
    <property type="entry name" value="TPR-like_helical_dom_sf"/>
</dbReference>
<dbReference type="PANTHER" id="PTHR44858:SF1">
    <property type="entry name" value="UDP-N-ACETYLGLUCOSAMINE--PEPTIDE N-ACETYLGLUCOSAMINYLTRANSFERASE SPINDLY-RELATED"/>
    <property type="match status" value="1"/>
</dbReference>
<evidence type="ECO:0000313" key="5">
    <source>
        <dbReference type="EMBL" id="EDX77259.1"/>
    </source>
</evidence>
<name>B4VLK4_9CYAN</name>
<evidence type="ECO:0000256" key="3">
    <source>
        <dbReference type="PROSITE-ProRule" id="PRU00339"/>
    </source>
</evidence>
<dbReference type="GO" id="GO:0009279">
    <property type="term" value="C:cell outer membrane"/>
    <property type="evidence" value="ECO:0007669"/>
    <property type="project" value="TreeGrafter"/>
</dbReference>
<dbReference type="RefSeq" id="WP_006099372.1">
    <property type="nucleotide sequence ID" value="NZ_DS989844.1"/>
</dbReference>
<dbReference type="AlphaFoldDB" id="B4VLK4"/>
<dbReference type="EMBL" id="DS989844">
    <property type="protein sequence ID" value="EDX77259.1"/>
    <property type="molecule type" value="Genomic_DNA"/>
</dbReference>
<dbReference type="STRING" id="118168.MC7420_396"/>
<dbReference type="eggNOG" id="COG0457">
    <property type="taxonomic scope" value="Bacteria"/>
</dbReference>
<evidence type="ECO:0000256" key="4">
    <source>
        <dbReference type="SAM" id="MobiDB-lite"/>
    </source>
</evidence>